<name>A0ABV8MPQ5_9NEIS</name>
<dbReference type="EMBL" id="JBHSBU010000001">
    <property type="protein sequence ID" value="MFC4158860.1"/>
    <property type="molecule type" value="Genomic_DNA"/>
</dbReference>
<evidence type="ECO:0000313" key="2">
    <source>
        <dbReference type="EMBL" id="MFC4158860.1"/>
    </source>
</evidence>
<feature type="region of interest" description="Disordered" evidence="1">
    <location>
        <begin position="1"/>
        <end position="61"/>
    </location>
</feature>
<dbReference type="RefSeq" id="WP_378161991.1">
    <property type="nucleotide sequence ID" value="NZ_JBHSBU010000001.1"/>
</dbReference>
<accession>A0ABV8MPQ5</accession>
<evidence type="ECO:0000313" key="3">
    <source>
        <dbReference type="Proteomes" id="UP001595791"/>
    </source>
</evidence>
<reference evidence="3" key="1">
    <citation type="journal article" date="2019" name="Int. J. Syst. Evol. Microbiol.">
        <title>The Global Catalogue of Microorganisms (GCM) 10K type strain sequencing project: providing services to taxonomists for standard genome sequencing and annotation.</title>
        <authorList>
            <consortium name="The Broad Institute Genomics Platform"/>
            <consortium name="The Broad Institute Genome Sequencing Center for Infectious Disease"/>
            <person name="Wu L."/>
            <person name="Ma J."/>
        </authorList>
    </citation>
    <scope>NUCLEOTIDE SEQUENCE [LARGE SCALE GENOMIC DNA]</scope>
    <source>
        <strain evidence="3">LMG 29894</strain>
    </source>
</reference>
<proteinExistence type="predicted"/>
<protein>
    <submittedName>
        <fullName evidence="2">Uncharacterized protein</fullName>
    </submittedName>
</protein>
<keyword evidence="3" id="KW-1185">Reference proteome</keyword>
<dbReference type="Proteomes" id="UP001595791">
    <property type="component" value="Unassembled WGS sequence"/>
</dbReference>
<gene>
    <name evidence="2" type="ORF">ACFOW7_05730</name>
</gene>
<organism evidence="2 3">
    <name type="scientific">Chitinimonas lacunae</name>
    <dbReference type="NCBI Taxonomy" id="1963018"/>
    <lineage>
        <taxon>Bacteria</taxon>
        <taxon>Pseudomonadati</taxon>
        <taxon>Pseudomonadota</taxon>
        <taxon>Betaproteobacteria</taxon>
        <taxon>Neisseriales</taxon>
        <taxon>Chitinibacteraceae</taxon>
        <taxon>Chitinimonas</taxon>
    </lineage>
</organism>
<evidence type="ECO:0000256" key="1">
    <source>
        <dbReference type="SAM" id="MobiDB-lite"/>
    </source>
</evidence>
<comment type="caution">
    <text evidence="2">The sequence shown here is derived from an EMBL/GenBank/DDBJ whole genome shotgun (WGS) entry which is preliminary data.</text>
</comment>
<sequence length="61" mass="6941">MLIKPRNPLGLSPYLKKGGVHDKTNKAKRKLAKNQLHKELANLKKNRRSESSGDFFWALPA</sequence>